<dbReference type="SMART" id="SM00066">
    <property type="entry name" value="GAL4"/>
    <property type="match status" value="1"/>
</dbReference>
<dbReference type="Pfam" id="PF00172">
    <property type="entry name" value="Zn_clus"/>
    <property type="match status" value="1"/>
</dbReference>
<dbReference type="PROSITE" id="PS50048">
    <property type="entry name" value="ZN2_CY6_FUNGAL_2"/>
    <property type="match status" value="1"/>
</dbReference>
<dbReference type="InterPro" id="IPR001138">
    <property type="entry name" value="Zn2Cys6_DnaBD"/>
</dbReference>
<organism evidence="4 5">
    <name type="scientific">Trichoderma harzianum</name>
    <name type="common">Hypocrea lixii</name>
    <dbReference type="NCBI Taxonomy" id="5544"/>
    <lineage>
        <taxon>Eukaryota</taxon>
        <taxon>Fungi</taxon>
        <taxon>Dikarya</taxon>
        <taxon>Ascomycota</taxon>
        <taxon>Pezizomycotina</taxon>
        <taxon>Sordariomycetes</taxon>
        <taxon>Hypocreomycetidae</taxon>
        <taxon>Hypocreales</taxon>
        <taxon>Hypocreaceae</taxon>
        <taxon>Trichoderma</taxon>
    </lineage>
</organism>
<feature type="compositionally biased region" description="Polar residues" evidence="2">
    <location>
        <begin position="1"/>
        <end position="13"/>
    </location>
</feature>
<feature type="region of interest" description="Disordered" evidence="2">
    <location>
        <begin position="1"/>
        <end position="20"/>
    </location>
</feature>
<dbReference type="Pfam" id="PF11951">
    <property type="entry name" value="Fungal_trans_2"/>
    <property type="match status" value="1"/>
</dbReference>
<feature type="compositionally biased region" description="Polar residues" evidence="2">
    <location>
        <begin position="70"/>
        <end position="98"/>
    </location>
</feature>
<feature type="domain" description="Zn(2)-C6 fungal-type" evidence="3">
    <location>
        <begin position="29"/>
        <end position="59"/>
    </location>
</feature>
<dbReference type="PROSITE" id="PS00463">
    <property type="entry name" value="ZN2_CY6_FUNGAL_1"/>
    <property type="match status" value="1"/>
</dbReference>
<dbReference type="SUPFAM" id="SSF57701">
    <property type="entry name" value="Zn2/Cys6 DNA-binding domain"/>
    <property type="match status" value="1"/>
</dbReference>
<dbReference type="InterPro" id="IPR036864">
    <property type="entry name" value="Zn2-C6_fun-type_DNA-bd_sf"/>
</dbReference>
<accession>A0A2K0U6B6</accession>
<dbReference type="AlphaFoldDB" id="A0A2K0U6B6"/>
<dbReference type="Proteomes" id="UP000236290">
    <property type="component" value="Unassembled WGS sequence"/>
</dbReference>
<keyword evidence="1" id="KW-0539">Nucleus</keyword>
<dbReference type="GO" id="GO:0008270">
    <property type="term" value="F:zinc ion binding"/>
    <property type="evidence" value="ECO:0007669"/>
    <property type="project" value="InterPro"/>
</dbReference>
<dbReference type="PANTHER" id="PTHR47657:SF14">
    <property type="entry name" value="ZN(2)-C6 FUNGAL-TYPE DOMAIN-CONTAINING PROTEIN"/>
    <property type="match status" value="1"/>
</dbReference>
<evidence type="ECO:0000256" key="1">
    <source>
        <dbReference type="ARBA" id="ARBA00023242"/>
    </source>
</evidence>
<name>A0A2K0U6B6_TRIHA</name>
<protein>
    <recommendedName>
        <fullName evidence="3">Zn(2)-C6 fungal-type domain-containing protein</fullName>
    </recommendedName>
</protein>
<proteinExistence type="predicted"/>
<dbReference type="OrthoDB" id="3546279at2759"/>
<dbReference type="InterPro" id="IPR021858">
    <property type="entry name" value="Fun_TF"/>
</dbReference>
<gene>
    <name evidence="4" type="ORF">THARTR1_06019</name>
</gene>
<feature type="region of interest" description="Disordered" evidence="2">
    <location>
        <begin position="62"/>
        <end position="104"/>
    </location>
</feature>
<dbReference type="GO" id="GO:0000981">
    <property type="term" value="F:DNA-binding transcription factor activity, RNA polymerase II-specific"/>
    <property type="evidence" value="ECO:0007669"/>
    <property type="project" value="InterPro"/>
</dbReference>
<dbReference type="Gene3D" id="4.10.240.10">
    <property type="entry name" value="Zn(2)-C6 fungal-type DNA-binding domain"/>
    <property type="match status" value="1"/>
</dbReference>
<evidence type="ECO:0000313" key="5">
    <source>
        <dbReference type="Proteomes" id="UP000236290"/>
    </source>
</evidence>
<evidence type="ECO:0000256" key="2">
    <source>
        <dbReference type="SAM" id="MobiDB-lite"/>
    </source>
</evidence>
<evidence type="ECO:0000259" key="3">
    <source>
        <dbReference type="PROSITE" id="PS50048"/>
    </source>
</evidence>
<dbReference type="EMBL" id="MTYI01000080">
    <property type="protein sequence ID" value="PNP53325.1"/>
    <property type="molecule type" value="Genomic_DNA"/>
</dbReference>
<dbReference type="CDD" id="cd00067">
    <property type="entry name" value="GAL4"/>
    <property type="match status" value="1"/>
</dbReference>
<sequence>MFGQYTLETSPGDSSYRVPKLNHKKSRYGCQRCRTRRVKCNEAKPTCQHCERHRAKCIYDRLPQKRTSQDRSPGSSSHPQPSESGISETSSDKTSPLSSVDPLDEDVLESKQRRLLEARLMHLYLTETGRSIPIDEKTFDVFANLAPKMALESEALLYAIYALAAIHALICKKDDSFDGLQVHRRYLSMALHEHQREITEISEDNFEAVSLTSHLLRICMFATLRYRNREPYTPPLEWILITGTTQALLAKSWGIILAHPESFVAGLTRSTPILYDTHARYDPANRQGLEYILERDAKDVVSEPWDAEIQDAYETTLSYIGGVLLLLHPKDGNIQLDEARRRMIIFPMVVKKKFLDLTRQECPRALVILAYYFSILVIENLWWVGDVGKQEVQDISKHLPAKWQKMLEWPLRVVERGAILPISQEGQALSGNNLLVGNGEE</sequence>
<dbReference type="PANTHER" id="PTHR47657">
    <property type="entry name" value="STEROL REGULATORY ELEMENT-BINDING PROTEIN ECM22"/>
    <property type="match status" value="1"/>
</dbReference>
<evidence type="ECO:0000313" key="4">
    <source>
        <dbReference type="EMBL" id="PNP53325.1"/>
    </source>
</evidence>
<comment type="caution">
    <text evidence="4">The sequence shown here is derived from an EMBL/GenBank/DDBJ whole genome shotgun (WGS) entry which is preliminary data.</text>
</comment>
<reference evidence="4 5" key="1">
    <citation type="submission" date="2017-02" db="EMBL/GenBank/DDBJ databases">
        <title>Genomes of Trichoderma spp. with biocontrol activity.</title>
        <authorList>
            <person name="Gardiner D."/>
            <person name="Kazan K."/>
            <person name="Vos C."/>
            <person name="Harvey P."/>
        </authorList>
    </citation>
    <scope>NUCLEOTIDE SEQUENCE [LARGE SCALE GENOMIC DNA]</scope>
    <source>
        <strain evidence="4 5">Tr1</strain>
    </source>
</reference>
<dbReference type="InterPro" id="IPR052400">
    <property type="entry name" value="Zn2-C6_fungal_TF"/>
</dbReference>